<dbReference type="EMBL" id="LN829119">
    <property type="protein sequence ID" value="CPR15538.1"/>
    <property type="molecule type" value="Genomic_DNA"/>
</dbReference>
<organism evidence="2 3">
    <name type="scientific">Candidatus Filomicrobium marinum</name>
    <dbReference type="NCBI Taxonomy" id="1608628"/>
    <lineage>
        <taxon>Bacteria</taxon>
        <taxon>Pseudomonadati</taxon>
        <taxon>Pseudomonadota</taxon>
        <taxon>Alphaproteobacteria</taxon>
        <taxon>Hyphomicrobiales</taxon>
        <taxon>Hyphomicrobiaceae</taxon>
        <taxon>Filomicrobium</taxon>
    </lineage>
</organism>
<reference evidence="3" key="1">
    <citation type="submission" date="2015-02" db="EMBL/GenBank/DDBJ databases">
        <authorList>
            <person name="Chooi Y.-H."/>
        </authorList>
    </citation>
    <scope>NUCLEOTIDE SEQUENCE [LARGE SCALE GENOMIC DNA]</scope>
    <source>
        <strain evidence="3">strain Y</strain>
    </source>
</reference>
<evidence type="ECO:0000313" key="3">
    <source>
        <dbReference type="Proteomes" id="UP000033187"/>
    </source>
</evidence>
<evidence type="ECO:0000313" key="2">
    <source>
        <dbReference type="EMBL" id="CPR15538.1"/>
    </source>
</evidence>
<dbReference type="KEGG" id="fiy:BN1229_v1_0402"/>
<keyword evidence="1" id="KW-0812">Transmembrane</keyword>
<dbReference type="AlphaFoldDB" id="A0A0D6JAF8"/>
<gene>
    <name evidence="2" type="ORF">YBN1229_v1_0402</name>
</gene>
<evidence type="ECO:0000256" key="1">
    <source>
        <dbReference type="SAM" id="Phobius"/>
    </source>
</evidence>
<keyword evidence="1" id="KW-1133">Transmembrane helix</keyword>
<name>A0A0D6JAF8_9HYPH</name>
<keyword evidence="1" id="KW-0472">Membrane</keyword>
<proteinExistence type="predicted"/>
<sequence length="62" mass="6626">MYWTLFSTVEETSCARAGVVCGASDWGAAALADVNVRIESIAAGSIAFIMTSFLIFLHVRTP</sequence>
<protein>
    <submittedName>
        <fullName evidence="2">Uncharacterized protein</fullName>
    </submittedName>
</protein>
<accession>A0A0D6JAF8</accession>
<keyword evidence="3" id="KW-1185">Reference proteome</keyword>
<dbReference type="Proteomes" id="UP000033187">
    <property type="component" value="Chromosome 1"/>
</dbReference>
<dbReference type="KEGG" id="fil:BN1229_v1_0398"/>
<feature type="transmembrane region" description="Helical" evidence="1">
    <location>
        <begin position="41"/>
        <end position="59"/>
    </location>
</feature>